<keyword evidence="2" id="KW-0479">Metal-binding</keyword>
<dbReference type="GO" id="GO:0003677">
    <property type="term" value="F:DNA binding"/>
    <property type="evidence" value="ECO:0007669"/>
    <property type="project" value="UniProtKB-KW"/>
</dbReference>
<evidence type="ECO:0000313" key="8">
    <source>
        <dbReference type="Proteomes" id="UP000650582"/>
    </source>
</evidence>
<feature type="transmembrane region" description="Helical" evidence="5">
    <location>
        <begin position="317"/>
        <end position="337"/>
    </location>
</feature>
<dbReference type="InterPro" id="IPR036864">
    <property type="entry name" value="Zn2-C6_fun-type_DNA-bd_sf"/>
</dbReference>
<reference evidence="7" key="1">
    <citation type="submission" date="2020-09" db="EMBL/GenBank/DDBJ databases">
        <title>Comparative genome analyses of four rice-infecting Rhizoctonia solani isolates reveal extensive enrichment of homogalacturonan modification genes.</title>
        <authorList>
            <person name="Lee D.-Y."/>
            <person name="Jeon J."/>
            <person name="Kim K.-T."/>
            <person name="Cheong K."/>
            <person name="Song H."/>
            <person name="Choi G."/>
            <person name="Ko J."/>
            <person name="Opiyo S.O."/>
            <person name="Zuo S."/>
            <person name="Madhav S."/>
            <person name="Lee Y.-H."/>
            <person name="Wang G.-L."/>
        </authorList>
    </citation>
    <scope>NUCLEOTIDE SEQUENCE</scope>
    <source>
        <strain evidence="7">AG1-IA YN-7</strain>
    </source>
</reference>
<evidence type="ECO:0000256" key="1">
    <source>
        <dbReference type="ARBA" id="ARBA00004123"/>
    </source>
</evidence>
<dbReference type="PANTHER" id="PTHR46910">
    <property type="entry name" value="TRANSCRIPTION FACTOR PDR1"/>
    <property type="match status" value="1"/>
</dbReference>
<dbReference type="GO" id="GO:0005634">
    <property type="term" value="C:nucleus"/>
    <property type="evidence" value="ECO:0007669"/>
    <property type="project" value="UniProtKB-SubCell"/>
</dbReference>
<evidence type="ECO:0000256" key="5">
    <source>
        <dbReference type="SAM" id="Phobius"/>
    </source>
</evidence>
<keyword evidence="3" id="KW-0238">DNA-binding</keyword>
<keyword evidence="5" id="KW-0472">Membrane</keyword>
<dbReference type="CDD" id="cd12148">
    <property type="entry name" value="fungal_TF_MHR"/>
    <property type="match status" value="1"/>
</dbReference>
<keyword evidence="5" id="KW-1133">Transmembrane helix</keyword>
<keyword evidence="5" id="KW-0812">Transmembrane</keyword>
<comment type="caution">
    <text evidence="7">The sequence shown here is derived from an EMBL/GenBank/DDBJ whole genome shotgun (WGS) entry which is preliminary data.</text>
</comment>
<keyword evidence="4" id="KW-0539">Nucleus</keyword>
<accession>A0A8H7HEW6</accession>
<proteinExistence type="predicted"/>
<dbReference type="InterPro" id="IPR050987">
    <property type="entry name" value="AtrR-like"/>
</dbReference>
<feature type="domain" description="Xylanolytic transcriptional activator regulatory" evidence="6">
    <location>
        <begin position="239"/>
        <end position="488"/>
    </location>
</feature>
<evidence type="ECO:0000259" key="6">
    <source>
        <dbReference type="Pfam" id="PF04082"/>
    </source>
</evidence>
<dbReference type="EMBL" id="JACYCC010000034">
    <property type="protein sequence ID" value="KAF8683439.1"/>
    <property type="molecule type" value="Genomic_DNA"/>
</dbReference>
<protein>
    <submittedName>
        <fullName evidence="7">Fungal specific transcription factor domain</fullName>
    </submittedName>
</protein>
<sequence length="800" mass="89652">MACDRCWRLKVRCVFDPATDEDCALCSKQVAECIWTRTKKPTPAPDEDYVFYLEGRAKEIEERLKQLKVLPGINLKREIDNLLEIRHEAEDTRCLNAPNDATTSQTSVSRSRESTTLLTQHSLGHISTPVASRMLQAIRLTNVTLAPATACEDYEENALWKQSPIGPEPQYYGPSSIEALVLQAELCLDQAIGKKEHLRYELSCPQGVESYAYASDEIATPSLQAEFPPADLTSILVARYFERVHPVIPVLHQPLFESQLRNNLHAQDDGFARLLLIVCAIGARWCGDPRVLDEQSPSELSAGFRWFRAAYRNGINFMYMPSLANAQFVVLSLYFFLGSSTYDMAWLFAAKVSRIFDALGAHRRKKSVTLADELLKRSFRCFLIMDQITSATVGRPSVFQNLEIDVDDVLEVDDLYWSPELNASPPPVSQGSSLQLVVLNYSSRLCTITGQAIQIATLPRSTKVRIGLDTPQGEEWVARNLNQQLNKWVASVPINLRLPDPERFAEHSISHLHLVLTLWTCYCYTTIYINRSFINSKVPEIATASFHNCYQAARQCAESVDAYYKVPDVLPLESAIPVVFSSAMILIIDSIANSSPEQLEAGGTVLHNPEHNATRNERDIETCLEVLERMERCWKIAGKLRDVVKEFREVWSSHISPPLTTVSEPTQPPEEWCTHKSYATAPFAVERLQPTGLYAHQVTRTPMLADGLNPAPVFPNAFVNEMGDPNLLTAQMQSARTYDGPQSAAYAAQFLPEEAAINFGDVMVPDSANYDLFSLLPGSEHDWNDTMGSVLRLWDSEPGP</sequence>
<dbReference type="AlphaFoldDB" id="A0A8H7HEW6"/>
<dbReference type="InterPro" id="IPR007219">
    <property type="entry name" value="XnlR_reg_dom"/>
</dbReference>
<dbReference type="Proteomes" id="UP000650582">
    <property type="component" value="Unassembled WGS sequence"/>
</dbReference>
<dbReference type="InterPro" id="IPR001138">
    <property type="entry name" value="Zn2Cys6_DnaBD"/>
</dbReference>
<evidence type="ECO:0000256" key="2">
    <source>
        <dbReference type="ARBA" id="ARBA00022723"/>
    </source>
</evidence>
<dbReference type="CDD" id="cd00067">
    <property type="entry name" value="GAL4"/>
    <property type="match status" value="1"/>
</dbReference>
<evidence type="ECO:0000256" key="3">
    <source>
        <dbReference type="ARBA" id="ARBA00023125"/>
    </source>
</evidence>
<comment type="subcellular location">
    <subcellularLocation>
        <location evidence="1">Nucleus</location>
    </subcellularLocation>
</comment>
<dbReference type="Gene3D" id="4.10.240.10">
    <property type="entry name" value="Zn(2)-C6 fungal-type DNA-binding domain"/>
    <property type="match status" value="1"/>
</dbReference>
<dbReference type="Pfam" id="PF04082">
    <property type="entry name" value="Fungal_trans"/>
    <property type="match status" value="1"/>
</dbReference>
<organism evidence="7 8">
    <name type="scientific">Rhizoctonia solani</name>
    <dbReference type="NCBI Taxonomy" id="456999"/>
    <lineage>
        <taxon>Eukaryota</taxon>
        <taxon>Fungi</taxon>
        <taxon>Dikarya</taxon>
        <taxon>Basidiomycota</taxon>
        <taxon>Agaricomycotina</taxon>
        <taxon>Agaricomycetes</taxon>
        <taxon>Cantharellales</taxon>
        <taxon>Ceratobasidiaceae</taxon>
        <taxon>Rhizoctonia</taxon>
    </lineage>
</organism>
<dbReference type="PANTHER" id="PTHR46910:SF3">
    <property type="entry name" value="HALOTOLERANCE PROTEIN 9-RELATED"/>
    <property type="match status" value="1"/>
</dbReference>
<gene>
    <name evidence="7" type="ORF">RHS04_01954</name>
</gene>
<dbReference type="GO" id="GO:0008270">
    <property type="term" value="F:zinc ion binding"/>
    <property type="evidence" value="ECO:0007669"/>
    <property type="project" value="InterPro"/>
</dbReference>
<name>A0A8H7HEW6_9AGAM</name>
<evidence type="ECO:0000313" key="7">
    <source>
        <dbReference type="EMBL" id="KAF8683439.1"/>
    </source>
</evidence>
<dbReference type="GO" id="GO:0006351">
    <property type="term" value="P:DNA-templated transcription"/>
    <property type="evidence" value="ECO:0007669"/>
    <property type="project" value="InterPro"/>
</dbReference>
<dbReference type="GO" id="GO:0000981">
    <property type="term" value="F:DNA-binding transcription factor activity, RNA polymerase II-specific"/>
    <property type="evidence" value="ECO:0007669"/>
    <property type="project" value="InterPro"/>
</dbReference>
<evidence type="ECO:0000256" key="4">
    <source>
        <dbReference type="ARBA" id="ARBA00023242"/>
    </source>
</evidence>